<evidence type="ECO:0000313" key="2">
    <source>
        <dbReference type="EMBL" id="MBK1630167.1"/>
    </source>
</evidence>
<dbReference type="Gene3D" id="3.40.50.300">
    <property type="entry name" value="P-loop containing nucleotide triphosphate hydrolases"/>
    <property type="match status" value="1"/>
</dbReference>
<reference evidence="2 3" key="1">
    <citation type="journal article" date="2020" name="Microorganisms">
        <title>Osmotic Adaptation and Compatible Solute Biosynthesis of Phototrophic Bacteria as Revealed from Genome Analyses.</title>
        <authorList>
            <person name="Imhoff J.F."/>
            <person name="Rahn T."/>
            <person name="Kunzel S."/>
            <person name="Keller A."/>
            <person name="Neulinger S.C."/>
        </authorList>
    </citation>
    <scope>NUCLEOTIDE SEQUENCE [LARGE SCALE GENOMIC DNA]</scope>
    <source>
        <strain evidence="2 3">DSM 6210</strain>
    </source>
</reference>
<comment type="caution">
    <text evidence="2">The sequence shown here is derived from an EMBL/GenBank/DDBJ whole genome shotgun (WGS) entry which is preliminary data.</text>
</comment>
<organism evidence="2 3">
    <name type="scientific">Thiohalocapsa halophila</name>
    <dbReference type="NCBI Taxonomy" id="69359"/>
    <lineage>
        <taxon>Bacteria</taxon>
        <taxon>Pseudomonadati</taxon>
        <taxon>Pseudomonadota</taxon>
        <taxon>Gammaproteobacteria</taxon>
        <taxon>Chromatiales</taxon>
        <taxon>Chromatiaceae</taxon>
        <taxon>Thiohalocapsa</taxon>
    </lineage>
</organism>
<keyword evidence="3" id="KW-1185">Reference proteome</keyword>
<sequence length="334" mass="35577">MTTPRGTETATDLAAATADLAALRAALGSVVLGQQRLIDQLLCAVLAGGHVLLEGLPGLGKTQLVKALARVLDVCMSRVQCTPDLMPADVTGSEILTREHATEALHFMPGPVFAQMVLVDEINRATPKTQAALLEAMQEGQVTCNGRTHPLPEPFRVVATQNPIEIEGTYPLPEAQLDRFAVRLHVDMPDRETLVAMLDVSLDAEPAETLAPVLTSERLQLLLASARAPEITGSVKRAAADLVLATHGDSDTPAAALRYGASPRGLQALLRCARVHALLDGRAHVAFRDLETFALPCLNHRVVLSMDALLGGADQATVLGQLLAQWRARWCGDG</sequence>
<dbReference type="SMART" id="SM00382">
    <property type="entry name" value="AAA"/>
    <property type="match status" value="1"/>
</dbReference>
<dbReference type="InterPro" id="IPR041628">
    <property type="entry name" value="ChlI/MoxR_AAA_lid"/>
</dbReference>
<dbReference type="EMBL" id="NRRV01000009">
    <property type="protein sequence ID" value="MBK1630167.1"/>
    <property type="molecule type" value="Genomic_DNA"/>
</dbReference>
<dbReference type="InterPro" id="IPR003593">
    <property type="entry name" value="AAA+_ATPase"/>
</dbReference>
<dbReference type="InterPro" id="IPR050764">
    <property type="entry name" value="CbbQ/NirQ/NorQ/GpvN"/>
</dbReference>
<evidence type="ECO:0000313" key="3">
    <source>
        <dbReference type="Proteomes" id="UP000748752"/>
    </source>
</evidence>
<dbReference type="Gene3D" id="1.10.8.80">
    <property type="entry name" value="Magnesium chelatase subunit I, C-Terminal domain"/>
    <property type="match status" value="1"/>
</dbReference>
<dbReference type="PANTHER" id="PTHR42759:SF1">
    <property type="entry name" value="MAGNESIUM-CHELATASE SUBUNIT CHLD"/>
    <property type="match status" value="1"/>
</dbReference>
<name>A0ABS1CE40_9GAMM</name>
<dbReference type="SUPFAM" id="SSF52540">
    <property type="entry name" value="P-loop containing nucleoside triphosphate hydrolases"/>
    <property type="match status" value="1"/>
</dbReference>
<accession>A0ABS1CE40</accession>
<dbReference type="InterPro" id="IPR027417">
    <property type="entry name" value="P-loop_NTPase"/>
</dbReference>
<dbReference type="PIRSF" id="PIRSF002849">
    <property type="entry name" value="AAA_ATPase_chaperone_MoxR_prd"/>
    <property type="match status" value="1"/>
</dbReference>
<dbReference type="RefSeq" id="WP_200234755.1">
    <property type="nucleotide sequence ID" value="NZ_NRRV01000009.1"/>
</dbReference>
<protein>
    <recommendedName>
        <fullName evidence="1">AAA+ ATPase domain-containing protein</fullName>
    </recommendedName>
</protein>
<feature type="domain" description="AAA+ ATPase" evidence="1">
    <location>
        <begin position="47"/>
        <end position="192"/>
    </location>
</feature>
<dbReference type="Proteomes" id="UP000748752">
    <property type="component" value="Unassembled WGS sequence"/>
</dbReference>
<evidence type="ECO:0000259" key="1">
    <source>
        <dbReference type="SMART" id="SM00382"/>
    </source>
</evidence>
<dbReference type="PRINTS" id="PR00300">
    <property type="entry name" value="CLPPROTEASEA"/>
</dbReference>
<gene>
    <name evidence="2" type="ORF">CKO31_05300</name>
</gene>
<dbReference type="Pfam" id="PF17863">
    <property type="entry name" value="AAA_lid_2"/>
    <property type="match status" value="1"/>
</dbReference>
<dbReference type="InterPro" id="IPR001270">
    <property type="entry name" value="ClpA/B"/>
</dbReference>
<dbReference type="InterPro" id="IPR011703">
    <property type="entry name" value="ATPase_AAA-3"/>
</dbReference>
<dbReference type="Pfam" id="PF07726">
    <property type="entry name" value="AAA_3"/>
    <property type="match status" value="1"/>
</dbReference>
<dbReference type="CDD" id="cd00009">
    <property type="entry name" value="AAA"/>
    <property type="match status" value="1"/>
</dbReference>
<proteinExistence type="predicted"/>
<dbReference type="PANTHER" id="PTHR42759">
    <property type="entry name" value="MOXR FAMILY PROTEIN"/>
    <property type="match status" value="1"/>
</dbReference>